<evidence type="ECO:0000256" key="1">
    <source>
        <dbReference type="SAM" id="MobiDB-lite"/>
    </source>
</evidence>
<keyword evidence="3" id="KW-1185">Reference proteome</keyword>
<proteinExistence type="predicted"/>
<dbReference type="SUPFAM" id="SSF53098">
    <property type="entry name" value="Ribonuclease H-like"/>
    <property type="match status" value="1"/>
</dbReference>
<comment type="caution">
    <text evidence="2">The sequence shown here is derived from an EMBL/GenBank/DDBJ whole genome shotgun (WGS) entry which is preliminary data.</text>
</comment>
<dbReference type="InterPro" id="IPR012337">
    <property type="entry name" value="RNaseH-like_sf"/>
</dbReference>
<dbReference type="EMBL" id="CAVNYO010000110">
    <property type="protein sequence ID" value="CAK5266665.1"/>
    <property type="molecule type" value="Genomic_DNA"/>
</dbReference>
<feature type="compositionally biased region" description="Basic and acidic residues" evidence="1">
    <location>
        <begin position="730"/>
        <end position="739"/>
    </location>
</feature>
<dbReference type="Proteomes" id="UP001295794">
    <property type="component" value="Unassembled WGS sequence"/>
</dbReference>
<feature type="region of interest" description="Disordered" evidence="1">
    <location>
        <begin position="795"/>
        <end position="818"/>
    </location>
</feature>
<name>A0AAD2JX32_9AGAR</name>
<sequence>MTARKPALEAARSNKKHCNGEKGAMAGHLRRCALATAEEKSLASRVAPTQREKKEAKAEEKRKRDEGDDGTDADNEGAGVLKMDQSKKKKRKRVLAVETSFSQSKLQVFRGNDIPFSKDHQDAIARQTLRATQSANLPERWTEDIEVMKLFIMMRSRAMDAIPSRSQLGGSLLRDAAKEIDAQTKAQVSGKEVLMCTDGWRSNRKDAVGGVTLNVQFKSHLVDVMRTNQWGKDGESMKLHFTAMIEKAEKDLGCIVIGFLTDNDGGSKKGRLLLAIAKPYLFTFPCCAHQGQLILGDYLKENEAAAILLGELIDVVNWINSHDKVRDIFDKEQEKANGKVLAYILPNLTRWTTHLIAAVRFEFLKAPIRAAILSRCDDIVAAQVGAETNTRKRLALEEDAISHCEMIESNGWWDRLKRSVIPDMEHICYLTNISQSDHVRPDQFLLALAGLLLHFRTFASRDQATDRTLGKNMCARIEKRFKELDQPVFVFALILNPFERLERFGDDAKVDVFKLSTELVALYRRYKSRPPLHPRNEEQQLLFAAGLNSEAQRLNTAFMQYLSGTGLFASWFEDESPHQNSYTDINGVDPLPFWTMMRLNSEAKELSDFATTLLRLVVNQAGLERWFSDFANKKNKKRNRLGLTKMAQQAKLTRQIRTEQVAEGLIDVRGGRKNHSNARVLLSVPRYADAILSDTDDSDVDGGRLSVVVRSKAAWRKQLGEWQAEMHELDQVSDSRDTDIDQPLPGIPTPNRPRAQRSWLPSTLASLFGGVVSKPIVLGRRTRVVSEEALYMELLEADRSDEEPDAGAQEGSGDDFMP</sequence>
<feature type="region of interest" description="Disordered" evidence="1">
    <location>
        <begin position="1"/>
        <end position="25"/>
    </location>
</feature>
<reference evidence="2" key="1">
    <citation type="submission" date="2023-11" db="EMBL/GenBank/DDBJ databases">
        <authorList>
            <person name="De Vega J J."/>
            <person name="De Vega J J."/>
        </authorList>
    </citation>
    <scope>NUCLEOTIDE SEQUENCE</scope>
</reference>
<feature type="region of interest" description="Disordered" evidence="1">
    <location>
        <begin position="38"/>
        <end position="92"/>
    </location>
</feature>
<accession>A0AAD2JX32</accession>
<dbReference type="AlphaFoldDB" id="A0AAD2JX32"/>
<evidence type="ECO:0000313" key="3">
    <source>
        <dbReference type="Proteomes" id="UP001295794"/>
    </source>
</evidence>
<gene>
    <name evidence="2" type="ORF">MYCIT1_LOCUS8576</name>
</gene>
<feature type="region of interest" description="Disordered" evidence="1">
    <location>
        <begin position="730"/>
        <end position="756"/>
    </location>
</feature>
<evidence type="ECO:0000313" key="2">
    <source>
        <dbReference type="EMBL" id="CAK5266665.1"/>
    </source>
</evidence>
<organism evidence="2 3">
    <name type="scientific">Mycena citricolor</name>
    <dbReference type="NCBI Taxonomy" id="2018698"/>
    <lineage>
        <taxon>Eukaryota</taxon>
        <taxon>Fungi</taxon>
        <taxon>Dikarya</taxon>
        <taxon>Basidiomycota</taxon>
        <taxon>Agaricomycotina</taxon>
        <taxon>Agaricomycetes</taxon>
        <taxon>Agaricomycetidae</taxon>
        <taxon>Agaricales</taxon>
        <taxon>Marasmiineae</taxon>
        <taxon>Mycenaceae</taxon>
        <taxon>Mycena</taxon>
    </lineage>
</organism>
<feature type="compositionally biased region" description="Basic and acidic residues" evidence="1">
    <location>
        <begin position="50"/>
        <end position="66"/>
    </location>
</feature>
<protein>
    <recommendedName>
        <fullName evidence="4">DUF659 domain-containing protein</fullName>
    </recommendedName>
</protein>
<evidence type="ECO:0008006" key="4">
    <source>
        <dbReference type="Google" id="ProtNLM"/>
    </source>
</evidence>